<evidence type="ECO:0000259" key="16">
    <source>
        <dbReference type="PROSITE" id="PS50214"/>
    </source>
</evidence>
<dbReference type="Gene3D" id="4.10.70.10">
    <property type="entry name" value="Disintegrin domain"/>
    <property type="match status" value="1"/>
</dbReference>
<dbReference type="InterPro" id="IPR036436">
    <property type="entry name" value="Disintegrin_dom_sf"/>
</dbReference>
<dbReference type="PANTHER" id="PTHR11905:SF32">
    <property type="entry name" value="DISINTEGRIN AND METALLOPROTEINASE DOMAIN-CONTAINING PROTEIN 28"/>
    <property type="match status" value="1"/>
</dbReference>
<evidence type="ECO:0000256" key="7">
    <source>
        <dbReference type="ARBA" id="ARBA00022989"/>
    </source>
</evidence>
<evidence type="ECO:0000259" key="15">
    <source>
        <dbReference type="PROSITE" id="PS50026"/>
    </source>
</evidence>
<keyword evidence="8 14" id="KW-0472">Membrane</keyword>
<keyword evidence="5" id="KW-0378">Hydrolase</keyword>
<name>A0A8T2JCL5_9PIPI</name>
<dbReference type="PANTHER" id="PTHR11905">
    <property type="entry name" value="ADAM A DISINTEGRIN AND METALLOPROTEASE DOMAIN"/>
    <property type="match status" value="1"/>
</dbReference>
<evidence type="ECO:0000256" key="13">
    <source>
        <dbReference type="SAM" id="MobiDB-lite"/>
    </source>
</evidence>
<dbReference type="SUPFAM" id="SSF55486">
    <property type="entry name" value="Metalloproteases ('zincins'), catalytic domain"/>
    <property type="match status" value="1"/>
</dbReference>
<dbReference type="PROSITE" id="PS01186">
    <property type="entry name" value="EGF_2"/>
    <property type="match status" value="1"/>
</dbReference>
<comment type="subcellular location">
    <subcellularLocation>
        <location evidence="2">Membrane</location>
        <topology evidence="2">Single-pass type I membrane protein</topology>
    </subcellularLocation>
</comment>
<dbReference type="GO" id="GO:0005886">
    <property type="term" value="C:plasma membrane"/>
    <property type="evidence" value="ECO:0007669"/>
    <property type="project" value="TreeGrafter"/>
</dbReference>
<dbReference type="Gene3D" id="3.40.390.10">
    <property type="entry name" value="Collagenase (Catalytic Domain)"/>
    <property type="match status" value="2"/>
</dbReference>
<sequence>DVVQYELNLGGKPLVLHLQKTQDLLSKNYTETHYLPDGTPVTSSPDIQNFCYYQGFVVNDDGSLASISTCNGLSGIIQAQGQKLLIEPLNKTDTEDHIVYEAEEDTPKTCGVTNTTYTEGKPKKSRSGTSAEKRAFLQLQKNIQLYIVADNSMFKKYNRSTEIVRKRIFEIINFVNMVYKSINTFVAVIGIEIWNIKDQFNVVTSASQNLGSFSDWRKNNLLPRCPNDNAQFITNIDFDGATVGLAFVGTMCSDSHSTGVIQSSCTCKASSCIMSPSPQTPRSFSTCSFQEYDDYLLNGNPTCMKNVPEKKSILTPPVCGNKFTELGEDCDCGTWRECTNPCCDAATCKLQETAKCAEGQCCENCQLKKGGSVCRPAKDDCDLADMCDGISAECPSDRFRVNGYTCNNGQGYCLNGKCPIMQDQCTALWGASAVLGENYCFDMNKRGTNYAYCTQSGSNFIACQPKDVKCGVLFCYGGSDQPNVYASMVTVSNCKGVLGPLGLVENGSKCGEGMVCANGSCLSTESAYRSTNCSAKCSGHAVCDHEMQCQCEEGWAPPNCDSASASSIVIIIVVIIIAIALIVGLILLTIYCRRVNSKKQSSPPTIDGSTNQGFHQAQMKSFSQLSTPEQSSRNQLYPVPSPALKPQIFYPAADRLGYQAPSYAVTSGSPQTDHKIKKPTAPPPPIPSAKPTPPPAPPKILKPPVNK</sequence>
<keyword evidence="4" id="KW-0479">Metal-binding</keyword>
<feature type="domain" description="Peptidase M12B" evidence="17">
    <location>
        <begin position="141"/>
        <end position="308"/>
    </location>
</feature>
<comment type="caution">
    <text evidence="18">The sequence shown here is derived from an EMBL/GenBank/DDBJ whole genome shotgun (WGS) entry which is preliminary data.</text>
</comment>
<evidence type="ECO:0000256" key="1">
    <source>
        <dbReference type="ARBA" id="ARBA00001947"/>
    </source>
</evidence>
<feature type="disulfide bond" evidence="11">
    <location>
        <begin position="533"/>
        <end position="543"/>
    </location>
</feature>
<keyword evidence="3 14" id="KW-0812">Transmembrane</keyword>
<dbReference type="EMBL" id="JAACNH010000006">
    <property type="protein sequence ID" value="KAG8441050.1"/>
    <property type="molecule type" value="Genomic_DNA"/>
</dbReference>
<feature type="transmembrane region" description="Helical" evidence="14">
    <location>
        <begin position="568"/>
        <end position="592"/>
    </location>
</feature>
<evidence type="ECO:0000256" key="9">
    <source>
        <dbReference type="ARBA" id="ARBA00023157"/>
    </source>
</evidence>
<feature type="domain" description="EGF-like" evidence="15">
    <location>
        <begin position="529"/>
        <end position="561"/>
    </location>
</feature>
<evidence type="ECO:0000256" key="11">
    <source>
        <dbReference type="PROSITE-ProRule" id="PRU00076"/>
    </source>
</evidence>
<dbReference type="SUPFAM" id="SSF57552">
    <property type="entry name" value="Blood coagulation inhibitor (disintegrin)"/>
    <property type="match status" value="1"/>
</dbReference>
<evidence type="ECO:0000259" key="17">
    <source>
        <dbReference type="PROSITE" id="PS50215"/>
    </source>
</evidence>
<dbReference type="CDD" id="cd04269">
    <property type="entry name" value="ZnMc_adamalysin_II_like"/>
    <property type="match status" value="1"/>
</dbReference>
<dbReference type="PRINTS" id="PR00289">
    <property type="entry name" value="DISINTEGRIN"/>
</dbReference>
<feature type="disulfide bond" evidence="10">
    <location>
        <begin position="374"/>
        <end position="394"/>
    </location>
</feature>
<feature type="region of interest" description="Disordered" evidence="13">
    <location>
        <begin position="661"/>
        <end position="707"/>
    </location>
</feature>
<evidence type="ECO:0000256" key="14">
    <source>
        <dbReference type="SAM" id="Phobius"/>
    </source>
</evidence>
<dbReference type="InterPro" id="IPR001762">
    <property type="entry name" value="Disintegrin_dom"/>
</dbReference>
<dbReference type="InterPro" id="IPR018358">
    <property type="entry name" value="Disintegrin_CS"/>
</dbReference>
<keyword evidence="9 11" id="KW-1015">Disulfide bond</keyword>
<dbReference type="AlphaFoldDB" id="A0A8T2JCL5"/>
<keyword evidence="6" id="KW-0862">Zinc</keyword>
<dbReference type="InterPro" id="IPR006586">
    <property type="entry name" value="ADAM_Cys-rich"/>
</dbReference>
<dbReference type="Pfam" id="PF01562">
    <property type="entry name" value="Pep_M12B_propep"/>
    <property type="match status" value="1"/>
</dbReference>
<keyword evidence="7 14" id="KW-1133">Transmembrane helix</keyword>
<reference evidence="18" key="1">
    <citation type="thesis" date="2020" institute="ProQuest LLC" country="789 East Eisenhower Parkway, Ann Arbor, MI, USA">
        <title>Comparative Genomics and Chromosome Evolution.</title>
        <authorList>
            <person name="Mudd A.B."/>
        </authorList>
    </citation>
    <scope>NUCLEOTIDE SEQUENCE</scope>
    <source>
        <strain evidence="18">Female2</strain>
        <tissue evidence="18">Blood</tissue>
    </source>
</reference>
<evidence type="ECO:0000256" key="4">
    <source>
        <dbReference type="ARBA" id="ARBA00022723"/>
    </source>
</evidence>
<feature type="non-terminal residue" evidence="18">
    <location>
        <position position="707"/>
    </location>
</feature>
<keyword evidence="11" id="KW-0245">EGF-like domain</keyword>
<evidence type="ECO:0000256" key="8">
    <source>
        <dbReference type="ARBA" id="ARBA00023136"/>
    </source>
</evidence>
<feature type="compositionally biased region" description="Pro residues" evidence="13">
    <location>
        <begin position="680"/>
        <end position="707"/>
    </location>
</feature>
<evidence type="ECO:0000256" key="5">
    <source>
        <dbReference type="ARBA" id="ARBA00022801"/>
    </source>
</evidence>
<evidence type="ECO:0000256" key="2">
    <source>
        <dbReference type="ARBA" id="ARBA00004479"/>
    </source>
</evidence>
<dbReference type="InterPro" id="IPR001590">
    <property type="entry name" value="Peptidase_M12B"/>
</dbReference>
<comment type="caution">
    <text evidence="11">Lacks conserved residue(s) required for the propagation of feature annotation.</text>
</comment>
<dbReference type="GO" id="GO:0046872">
    <property type="term" value="F:metal ion binding"/>
    <property type="evidence" value="ECO:0007669"/>
    <property type="project" value="UniProtKB-KW"/>
</dbReference>
<dbReference type="Proteomes" id="UP000812440">
    <property type="component" value="Chromosome 3"/>
</dbReference>
<protein>
    <submittedName>
        <fullName evidence="18">Uncharacterized protein</fullName>
    </submittedName>
</protein>
<dbReference type="PROSITE" id="PS50026">
    <property type="entry name" value="EGF_3"/>
    <property type="match status" value="1"/>
</dbReference>
<keyword evidence="19" id="KW-1185">Reference proteome</keyword>
<dbReference type="Pfam" id="PF01421">
    <property type="entry name" value="Reprolysin"/>
    <property type="match status" value="2"/>
</dbReference>
<gene>
    <name evidence="18" type="ORF">GDO86_006695</name>
</gene>
<dbReference type="SMART" id="SM00050">
    <property type="entry name" value="DISIN"/>
    <property type="match status" value="1"/>
</dbReference>
<evidence type="ECO:0000256" key="3">
    <source>
        <dbReference type="ARBA" id="ARBA00022692"/>
    </source>
</evidence>
<dbReference type="Pfam" id="PF00200">
    <property type="entry name" value="Disintegrin"/>
    <property type="match status" value="1"/>
</dbReference>
<dbReference type="Pfam" id="PF08516">
    <property type="entry name" value="ADAM_CR"/>
    <property type="match status" value="1"/>
</dbReference>
<dbReference type="PROSITE" id="PS50215">
    <property type="entry name" value="ADAM_MEPRO"/>
    <property type="match status" value="1"/>
</dbReference>
<accession>A0A8T2JCL5</accession>
<dbReference type="InterPro" id="IPR034027">
    <property type="entry name" value="Reprolysin_adamalysin"/>
</dbReference>
<evidence type="ECO:0000256" key="12">
    <source>
        <dbReference type="PROSITE-ProRule" id="PRU00276"/>
    </source>
</evidence>
<feature type="domain" description="Disintegrin" evidence="16">
    <location>
        <begin position="316"/>
        <end position="402"/>
    </location>
</feature>
<dbReference type="InterPro" id="IPR000742">
    <property type="entry name" value="EGF"/>
</dbReference>
<dbReference type="InterPro" id="IPR024079">
    <property type="entry name" value="MetalloPept_cat_dom_sf"/>
</dbReference>
<dbReference type="FunFam" id="4.10.70.10:FF:000001">
    <property type="entry name" value="Disintegrin and metalloproteinase domain-containing protein 22"/>
    <property type="match status" value="1"/>
</dbReference>
<dbReference type="GO" id="GO:0006508">
    <property type="term" value="P:proteolysis"/>
    <property type="evidence" value="ECO:0007669"/>
    <property type="project" value="InterPro"/>
</dbReference>
<feature type="disulfide bond" evidence="12">
    <location>
        <begin position="267"/>
        <end position="272"/>
    </location>
</feature>
<evidence type="ECO:0000256" key="6">
    <source>
        <dbReference type="ARBA" id="ARBA00022833"/>
    </source>
</evidence>
<dbReference type="PROSITE" id="PS00427">
    <property type="entry name" value="DISINTEGRIN_1"/>
    <property type="match status" value="1"/>
</dbReference>
<evidence type="ECO:0000313" key="18">
    <source>
        <dbReference type="EMBL" id="KAG8441050.1"/>
    </source>
</evidence>
<dbReference type="OrthoDB" id="5951731at2759"/>
<dbReference type="InterPro" id="IPR002870">
    <property type="entry name" value="Peptidase_M12B_N"/>
</dbReference>
<evidence type="ECO:0000256" key="10">
    <source>
        <dbReference type="PROSITE-ProRule" id="PRU00068"/>
    </source>
</evidence>
<dbReference type="GO" id="GO:0004222">
    <property type="term" value="F:metalloendopeptidase activity"/>
    <property type="evidence" value="ECO:0007669"/>
    <property type="project" value="InterPro"/>
</dbReference>
<dbReference type="PROSITE" id="PS50214">
    <property type="entry name" value="DISINTEGRIN_2"/>
    <property type="match status" value="1"/>
</dbReference>
<feature type="disulfide bond" evidence="11">
    <location>
        <begin position="551"/>
        <end position="560"/>
    </location>
</feature>
<dbReference type="SMART" id="SM00608">
    <property type="entry name" value="ACR"/>
    <property type="match status" value="1"/>
</dbReference>
<comment type="cofactor">
    <cofactor evidence="1">
        <name>Zn(2+)</name>
        <dbReference type="ChEBI" id="CHEBI:29105"/>
    </cofactor>
</comment>
<evidence type="ECO:0000313" key="19">
    <source>
        <dbReference type="Proteomes" id="UP000812440"/>
    </source>
</evidence>
<organism evidence="18 19">
    <name type="scientific">Hymenochirus boettgeri</name>
    <name type="common">Congo dwarf clawed frog</name>
    <dbReference type="NCBI Taxonomy" id="247094"/>
    <lineage>
        <taxon>Eukaryota</taxon>
        <taxon>Metazoa</taxon>
        <taxon>Chordata</taxon>
        <taxon>Craniata</taxon>
        <taxon>Vertebrata</taxon>
        <taxon>Euteleostomi</taxon>
        <taxon>Amphibia</taxon>
        <taxon>Batrachia</taxon>
        <taxon>Anura</taxon>
        <taxon>Pipoidea</taxon>
        <taxon>Pipidae</taxon>
        <taxon>Pipinae</taxon>
        <taxon>Hymenochirus</taxon>
    </lineage>
</organism>
<proteinExistence type="predicted"/>